<keyword evidence="6 9" id="KW-1133">Transmembrane helix</keyword>
<comment type="subcellular location">
    <subcellularLocation>
        <location evidence="1">Cell membrane</location>
        <topology evidence="1">Multi-pass membrane protein</topology>
    </subcellularLocation>
</comment>
<feature type="transmembrane region" description="Helical" evidence="9">
    <location>
        <begin position="83"/>
        <end position="105"/>
    </location>
</feature>
<evidence type="ECO:0000313" key="11">
    <source>
        <dbReference type="EMBL" id="NMP23830.1"/>
    </source>
</evidence>
<evidence type="ECO:0000313" key="12">
    <source>
        <dbReference type="Proteomes" id="UP000533476"/>
    </source>
</evidence>
<evidence type="ECO:0000256" key="2">
    <source>
        <dbReference type="ARBA" id="ARBA00022448"/>
    </source>
</evidence>
<dbReference type="RefSeq" id="WP_169101439.1">
    <property type="nucleotide sequence ID" value="NZ_JABBVZ010000068.1"/>
</dbReference>
<gene>
    <name evidence="11" type="ORF">HIJ39_15945</name>
</gene>
<feature type="transmembrane region" description="Helical" evidence="9">
    <location>
        <begin position="298"/>
        <end position="322"/>
    </location>
</feature>
<feature type="transmembrane region" description="Helical" evidence="9">
    <location>
        <begin position="228"/>
        <end position="252"/>
    </location>
</feature>
<evidence type="ECO:0000256" key="9">
    <source>
        <dbReference type="SAM" id="Phobius"/>
    </source>
</evidence>
<keyword evidence="3" id="KW-0050">Antiport</keyword>
<feature type="transmembrane region" description="Helical" evidence="9">
    <location>
        <begin position="273"/>
        <end position="292"/>
    </location>
</feature>
<reference evidence="11 12" key="1">
    <citation type="submission" date="2020-04" db="EMBL/GenBank/DDBJ databases">
        <authorList>
            <person name="Zhang R."/>
            <person name="Schippers A."/>
        </authorList>
    </citation>
    <scope>NUCLEOTIDE SEQUENCE [LARGE SCALE GENOMIC DNA]</scope>
    <source>
        <strain evidence="11 12">DSM 109850</strain>
    </source>
</reference>
<keyword evidence="2" id="KW-0813">Transport</keyword>
<proteinExistence type="predicted"/>
<dbReference type="InterPro" id="IPR006037">
    <property type="entry name" value="RCK_C"/>
</dbReference>
<dbReference type="GO" id="GO:0008324">
    <property type="term" value="F:monoatomic cation transmembrane transporter activity"/>
    <property type="evidence" value="ECO:0007669"/>
    <property type="project" value="InterPro"/>
</dbReference>
<dbReference type="InterPro" id="IPR038770">
    <property type="entry name" value="Na+/solute_symporter_sf"/>
</dbReference>
<dbReference type="Pfam" id="PF02080">
    <property type="entry name" value="TrkA_C"/>
    <property type="match status" value="1"/>
</dbReference>
<evidence type="ECO:0000256" key="4">
    <source>
        <dbReference type="ARBA" id="ARBA00022475"/>
    </source>
</evidence>
<keyword evidence="7" id="KW-0406">Ion transport</keyword>
<dbReference type="GO" id="GO:0006813">
    <property type="term" value="P:potassium ion transport"/>
    <property type="evidence" value="ECO:0007669"/>
    <property type="project" value="InterPro"/>
</dbReference>
<dbReference type="NCBIfam" id="NF003716">
    <property type="entry name" value="PRK05326.1-3"/>
    <property type="match status" value="1"/>
</dbReference>
<dbReference type="Pfam" id="PF00999">
    <property type="entry name" value="Na_H_Exchanger"/>
    <property type="match status" value="1"/>
</dbReference>
<dbReference type="PROSITE" id="PS51202">
    <property type="entry name" value="RCK_C"/>
    <property type="match status" value="1"/>
</dbReference>
<evidence type="ECO:0000259" key="10">
    <source>
        <dbReference type="PROSITE" id="PS51202"/>
    </source>
</evidence>
<dbReference type="InterPro" id="IPR036721">
    <property type="entry name" value="RCK_C_sf"/>
</dbReference>
<feature type="transmembrane region" description="Helical" evidence="9">
    <location>
        <begin position="117"/>
        <end position="136"/>
    </location>
</feature>
<dbReference type="InterPro" id="IPR006153">
    <property type="entry name" value="Cation/H_exchanger_TM"/>
</dbReference>
<protein>
    <submittedName>
        <fullName evidence="11">Potassium/proton antiporter</fullName>
    </submittedName>
</protein>
<evidence type="ECO:0000256" key="1">
    <source>
        <dbReference type="ARBA" id="ARBA00004651"/>
    </source>
</evidence>
<feature type="transmembrane region" description="Helical" evidence="9">
    <location>
        <begin position="362"/>
        <end position="382"/>
    </location>
</feature>
<dbReference type="Gene3D" id="1.20.1530.20">
    <property type="match status" value="1"/>
</dbReference>
<evidence type="ECO:0000256" key="7">
    <source>
        <dbReference type="ARBA" id="ARBA00023065"/>
    </source>
</evidence>
<dbReference type="GO" id="GO:0015297">
    <property type="term" value="F:antiporter activity"/>
    <property type="evidence" value="ECO:0007669"/>
    <property type="project" value="UniProtKB-KW"/>
</dbReference>
<feature type="transmembrane region" description="Helical" evidence="9">
    <location>
        <begin position="334"/>
        <end position="356"/>
    </location>
</feature>
<dbReference type="NCBIfam" id="NF003715">
    <property type="entry name" value="PRK05326.1-2"/>
    <property type="match status" value="1"/>
</dbReference>
<keyword evidence="12" id="KW-1185">Reference proteome</keyword>
<accession>A0A7Y0L5Y9</accession>
<keyword evidence="8 9" id="KW-0472">Membrane</keyword>
<dbReference type="PANTHER" id="PTHR32507">
    <property type="entry name" value="NA(+)/H(+) ANTIPORTER 1"/>
    <property type="match status" value="1"/>
</dbReference>
<sequence length="492" mass="53243">MESLLLLVAVILLAGVWSVRVGNRLGFPVMLGFVVIGVVLGPNALGFTHVVTLLWAKNIGYVALFLILFEGGLHTSWSRVRAVWLPSLSLATIGVLISAVIMTLLTHELMQLTWVRSAFVGVAVSSTDAAAVFSILGEQSLPRRLVGVLEVESGTNDPMAFFLTIILIQWVTDHGFGGPVPAFFHIIFTFLLQMAVGLAVGVAVGFLSSVANQRVKLDTGGLYPTLSLAFAILAYAIATLLHGSGFLAVYVASIVMTSRRMEHRHSIVRFHEGLAWTMQILMFVVLGFQLNIGELAHIMVPGVGLAVAALLVARPVAVWLSTAGMAFSHQERAFLAWAGLRGAVPIVLVLTAVLAPGPAHRFLIDAVFFVVIVSTLIQGWTVRPLTERLGLLEPEAPEDLLELVAIARENAIVLPVEISDGSPLAGRKMVDVSFPQNTLCYAIIRDNRVIVPRGATRLHTHDHLLILSDRRHLDELRAAFDGEILGRAEFVP</sequence>
<dbReference type="Proteomes" id="UP000533476">
    <property type="component" value="Unassembled WGS sequence"/>
</dbReference>
<organism evidence="11 12">
    <name type="scientific">Sulfobacillus harzensis</name>
    <dbReference type="NCBI Taxonomy" id="2729629"/>
    <lineage>
        <taxon>Bacteria</taxon>
        <taxon>Bacillati</taxon>
        <taxon>Bacillota</taxon>
        <taxon>Clostridia</taxon>
        <taxon>Eubacteriales</taxon>
        <taxon>Clostridiales Family XVII. Incertae Sedis</taxon>
        <taxon>Sulfobacillus</taxon>
    </lineage>
</organism>
<dbReference type="GO" id="GO:1902600">
    <property type="term" value="P:proton transmembrane transport"/>
    <property type="evidence" value="ECO:0007669"/>
    <property type="project" value="InterPro"/>
</dbReference>
<feature type="transmembrane region" description="Helical" evidence="9">
    <location>
        <begin position="183"/>
        <end position="208"/>
    </location>
</feature>
<dbReference type="Gene3D" id="3.30.70.1450">
    <property type="entry name" value="Regulator of K+ conductance, C-terminal domain"/>
    <property type="match status" value="1"/>
</dbReference>
<evidence type="ECO:0000256" key="8">
    <source>
        <dbReference type="ARBA" id="ARBA00023136"/>
    </source>
</evidence>
<feature type="domain" description="RCK C-terminal" evidence="10">
    <location>
        <begin position="401"/>
        <end position="482"/>
    </location>
</feature>
<dbReference type="GO" id="GO:0005886">
    <property type="term" value="C:plasma membrane"/>
    <property type="evidence" value="ECO:0007669"/>
    <property type="project" value="UniProtKB-SubCell"/>
</dbReference>
<comment type="caution">
    <text evidence="11">The sequence shown here is derived from an EMBL/GenBank/DDBJ whole genome shotgun (WGS) entry which is preliminary data.</text>
</comment>
<name>A0A7Y0L5Y9_9FIRM</name>
<keyword evidence="5 9" id="KW-0812">Transmembrane</keyword>
<dbReference type="AlphaFoldDB" id="A0A7Y0L5Y9"/>
<dbReference type="SUPFAM" id="SSF116726">
    <property type="entry name" value="TrkA C-terminal domain-like"/>
    <property type="match status" value="1"/>
</dbReference>
<feature type="transmembrane region" description="Helical" evidence="9">
    <location>
        <begin position="28"/>
        <end position="47"/>
    </location>
</feature>
<evidence type="ECO:0000256" key="6">
    <source>
        <dbReference type="ARBA" id="ARBA00022989"/>
    </source>
</evidence>
<dbReference type="EMBL" id="JABBVZ010000068">
    <property type="protein sequence ID" value="NMP23830.1"/>
    <property type="molecule type" value="Genomic_DNA"/>
</dbReference>
<evidence type="ECO:0000256" key="3">
    <source>
        <dbReference type="ARBA" id="ARBA00022449"/>
    </source>
</evidence>
<feature type="transmembrane region" description="Helical" evidence="9">
    <location>
        <begin position="59"/>
        <end position="77"/>
    </location>
</feature>
<dbReference type="PANTHER" id="PTHR32507:SF7">
    <property type="entry name" value="K(+)_H(+) ANTIPORTER NHAP2"/>
    <property type="match status" value="1"/>
</dbReference>
<evidence type="ECO:0000256" key="5">
    <source>
        <dbReference type="ARBA" id="ARBA00022692"/>
    </source>
</evidence>
<keyword evidence="4" id="KW-1003">Cell membrane</keyword>